<sequence length="374" mass="38646">MGLKCRLFGHTYGTPEVERSRKEEGDEVVVTIRNVKRCKRCGDERMVNQTKEVTSVRTPEEVGLDEAEGASTTPEPSGESDPAAEESPVTPAEPTATGADGTVDVTVEAEPEPTPDATDGPAEDGTAATAEASDAGPRADSSGPDEWDEDAVVEEPDDGWETGSDDWDDVEPDPDADDAVILDAEETERDEVQWPEESDADPEATAGEADPEVAADAVDPAGTTDESGTDAEIIDAEPAPEATSGWPDHDGADEGYSATPNADVDADFEGDGLTPEVNGGAPDDAAEVDGIAAGGGDDGAAEPTYVGADGADDPDAGQGFVRAGESTAEADVPADRVEFYCPNCGYAQVAGTSSMRAGDICPDCKQGYIAEREQ</sequence>
<evidence type="ECO:0000313" key="2">
    <source>
        <dbReference type="EMBL" id="MBB6647046.1"/>
    </source>
</evidence>
<evidence type="ECO:0000256" key="1">
    <source>
        <dbReference type="SAM" id="MobiDB-lite"/>
    </source>
</evidence>
<accession>A0A7J9SLZ2</accession>
<keyword evidence="3" id="KW-1185">Reference proteome</keyword>
<dbReference type="RefSeq" id="WP_185193421.1">
    <property type="nucleotide sequence ID" value="NZ_JACKXD010000004.1"/>
</dbReference>
<dbReference type="EMBL" id="JACKXD010000004">
    <property type="protein sequence ID" value="MBB6647046.1"/>
    <property type="molecule type" value="Genomic_DNA"/>
</dbReference>
<reference evidence="2 3" key="1">
    <citation type="submission" date="2020-08" db="EMBL/GenBank/DDBJ databases">
        <authorList>
            <person name="Seo M.-J."/>
        </authorList>
    </citation>
    <scope>NUCLEOTIDE SEQUENCE [LARGE SCALE GENOMIC DNA]</scope>
    <source>
        <strain evidence="2 3">MBLA0160</strain>
    </source>
</reference>
<comment type="caution">
    <text evidence="2">The sequence shown here is derived from an EMBL/GenBank/DDBJ whole genome shotgun (WGS) entry which is preliminary data.</text>
</comment>
<protein>
    <submittedName>
        <fullName evidence="2">Uncharacterized protein</fullName>
    </submittedName>
</protein>
<name>A0A7J9SLZ2_9EURY</name>
<dbReference type="InterPro" id="IPR055519">
    <property type="entry name" value="DUF7093"/>
</dbReference>
<dbReference type="AlphaFoldDB" id="A0A7J9SLZ2"/>
<feature type="compositionally biased region" description="Acidic residues" evidence="1">
    <location>
        <begin position="143"/>
        <end position="202"/>
    </location>
</feature>
<feature type="compositionally biased region" description="Low complexity" evidence="1">
    <location>
        <begin position="206"/>
        <end position="222"/>
    </location>
</feature>
<proteinExistence type="predicted"/>
<gene>
    <name evidence="2" type="ORF">H5V44_12250</name>
</gene>
<organism evidence="2 3">
    <name type="scientific">Halobellus ruber</name>
    <dbReference type="NCBI Taxonomy" id="2761102"/>
    <lineage>
        <taxon>Archaea</taxon>
        <taxon>Methanobacteriati</taxon>
        <taxon>Methanobacteriota</taxon>
        <taxon>Stenosarchaea group</taxon>
        <taxon>Halobacteria</taxon>
        <taxon>Halobacteriales</taxon>
        <taxon>Haloferacaceae</taxon>
        <taxon>Halobellus</taxon>
    </lineage>
</organism>
<dbReference type="Proteomes" id="UP000546257">
    <property type="component" value="Unassembled WGS sequence"/>
</dbReference>
<evidence type="ECO:0000313" key="3">
    <source>
        <dbReference type="Proteomes" id="UP000546257"/>
    </source>
</evidence>
<dbReference type="Pfam" id="PF23373">
    <property type="entry name" value="DUF7093"/>
    <property type="match status" value="1"/>
</dbReference>
<feature type="region of interest" description="Disordered" evidence="1">
    <location>
        <begin position="49"/>
        <end position="317"/>
    </location>
</feature>